<keyword evidence="10" id="KW-1177">Microtubular inwards viral transport</keyword>
<evidence type="ECO:0000256" key="15">
    <source>
        <dbReference type="ARBA" id="ARBA00023296"/>
    </source>
</evidence>
<evidence type="ECO:0000313" key="18">
    <source>
        <dbReference type="Proteomes" id="UP000327402"/>
    </source>
</evidence>
<evidence type="ECO:0000256" key="13">
    <source>
        <dbReference type="ARBA" id="ARBA00023157"/>
    </source>
</evidence>
<sequence length="218" mass="24342">MDYGLLSPHIGTWALQDDHLGNSSLRGGAINWSSIGSRITSALNSTGRWLANTGNRFIHSNTFNQIKQGLKDSGIVQNAAQIAGEAVAGLTEIGRLKLQQEIEQLRNKVLNNNKQSSEQDLAQLLELLRSTKSNDQKDNAQSEQVPSTYPSPSNFTKDIKDPMQNVSNIPSTLEYVDPSIRRVNMPYRRHRKRPANWRNRLNTLSGNGVNTSVKRVCY</sequence>
<evidence type="ECO:0000256" key="2">
    <source>
        <dbReference type="ARBA" id="ARBA00022562"/>
    </source>
</evidence>
<evidence type="ECO:0000256" key="9">
    <source>
        <dbReference type="ARBA" id="ARBA00022950"/>
    </source>
</evidence>
<dbReference type="GO" id="GO:0019028">
    <property type="term" value="C:viral capsid"/>
    <property type="evidence" value="ECO:0007669"/>
    <property type="project" value="UniProtKB-KW"/>
</dbReference>
<keyword evidence="4" id="KW-1162">Viral penetration into host cytoplasm</keyword>
<reference evidence="17" key="1">
    <citation type="journal article" date="2019" name="Virus">
        <title>Identification of a distinct lineage of aviadenovirus from crane feces.</title>
        <authorList>
            <person name="Mukai Y."/>
            <person name="Tomita Y."/>
            <person name="Kryukov K."/>
            <person name="Nakagawa S."/>
            <person name="Ozawa M."/>
            <person name="Matsui T."/>
            <person name="Tomonaga K."/>
            <person name="Imanishi T."/>
            <person name="Kawaoka Y."/>
            <person name="Watanabe T."/>
            <person name="Horie M."/>
        </authorList>
    </citation>
    <scope>NUCLEOTIDE SEQUENCE</scope>
</reference>
<name>A0A5H2X3C1_9ADEN</name>
<evidence type="ECO:0000256" key="10">
    <source>
        <dbReference type="ARBA" id="ARBA00022952"/>
    </source>
</evidence>
<evidence type="ECO:0000256" key="8">
    <source>
        <dbReference type="ARBA" id="ARBA00022921"/>
    </source>
</evidence>
<protein>
    <submittedName>
        <fullName evidence="17">Capsid protein pVI</fullName>
    </submittedName>
</protein>
<keyword evidence="15" id="KW-1160">Virus entry into host cell</keyword>
<evidence type="ECO:0000256" key="6">
    <source>
        <dbReference type="ARBA" id="ARBA00022843"/>
    </source>
</evidence>
<dbReference type="Pfam" id="PF02993">
    <property type="entry name" value="MCPVI"/>
    <property type="match status" value="1"/>
</dbReference>
<keyword evidence="5" id="KW-1188">Viral release from host cell</keyword>
<dbReference type="EMBL" id="LC469780">
    <property type="protein sequence ID" value="BBJ21547.1"/>
    <property type="molecule type" value="Genomic_DNA"/>
</dbReference>
<evidence type="ECO:0000256" key="12">
    <source>
        <dbReference type="ARBA" id="ARBA00023120"/>
    </source>
</evidence>
<gene>
    <name evidence="17" type="primary">pVI</name>
</gene>
<organism evidence="17">
    <name type="scientific">Crane-associated adenovirus 1</name>
    <dbReference type="NCBI Taxonomy" id="2559941"/>
    <lineage>
        <taxon>Viruses</taxon>
        <taxon>Varidnaviria</taxon>
        <taxon>Bamfordvirae</taxon>
        <taxon>Preplasmiviricota</taxon>
        <taxon>Polisuviricotina</taxon>
        <taxon>Pharingeaviricetes</taxon>
        <taxon>Rowavirales</taxon>
        <taxon>Adenoviridae</taxon>
        <taxon>Aviadenovirus</taxon>
        <taxon>Aviadenovirus gruis</taxon>
    </lineage>
</organism>
<feature type="region of interest" description="Disordered" evidence="16">
    <location>
        <begin position="132"/>
        <end position="164"/>
    </location>
</feature>
<keyword evidence="13" id="KW-1015">Disulfide bond</keyword>
<keyword evidence="11" id="KW-1174">Viral penetration via lysis of host organellar membrane</keyword>
<keyword evidence="14" id="KW-1035">Host cytoplasm</keyword>
<evidence type="ECO:0000256" key="3">
    <source>
        <dbReference type="ARBA" id="ARBA00022581"/>
    </source>
</evidence>
<evidence type="ECO:0000256" key="5">
    <source>
        <dbReference type="ARBA" id="ARBA00022612"/>
    </source>
</evidence>
<keyword evidence="9" id="KW-0118">Viral capsid assembly</keyword>
<keyword evidence="1" id="KW-0167">Capsid protein</keyword>
<keyword evidence="2" id="KW-1048">Host nucleus</keyword>
<keyword evidence="12" id="KW-1176">Cytoplasmic inwards viral transport</keyword>
<dbReference type="GO" id="GO:0043657">
    <property type="term" value="C:host cell"/>
    <property type="evidence" value="ECO:0007669"/>
    <property type="project" value="GOC"/>
</dbReference>
<dbReference type="GO" id="GO:0075521">
    <property type="term" value="P:microtubule-dependent intracellular transport of viral material towards nucleus"/>
    <property type="evidence" value="ECO:0007669"/>
    <property type="project" value="UniProtKB-KW"/>
</dbReference>
<dbReference type="InterPro" id="IPR004243">
    <property type="entry name" value="McpVI"/>
</dbReference>
<evidence type="ECO:0000256" key="14">
    <source>
        <dbReference type="ARBA" id="ARBA00023200"/>
    </source>
</evidence>
<evidence type="ECO:0000313" key="17">
    <source>
        <dbReference type="EMBL" id="BBJ21547.1"/>
    </source>
</evidence>
<feature type="compositionally biased region" description="Polar residues" evidence="16">
    <location>
        <begin position="141"/>
        <end position="156"/>
    </location>
</feature>
<keyword evidence="3" id="KW-0945">Host-virus interaction</keyword>
<dbReference type="GO" id="GO:0039664">
    <property type="term" value="P:lysis of host organelle involved in viral entry into host cell"/>
    <property type="evidence" value="ECO:0007669"/>
    <property type="project" value="UniProtKB-KW"/>
</dbReference>
<accession>A0A5H2X3C1</accession>
<evidence type="ECO:0000256" key="4">
    <source>
        <dbReference type="ARBA" id="ARBA00022595"/>
    </source>
</evidence>
<evidence type="ECO:0000256" key="1">
    <source>
        <dbReference type="ARBA" id="ARBA00022561"/>
    </source>
</evidence>
<keyword evidence="6" id="KW-0832">Ubl conjugation</keyword>
<evidence type="ECO:0000256" key="7">
    <source>
        <dbReference type="ARBA" id="ARBA00022844"/>
    </source>
</evidence>
<keyword evidence="7" id="KW-0946">Virion</keyword>
<proteinExistence type="predicted"/>
<keyword evidence="8" id="KW-0426">Late protein</keyword>
<evidence type="ECO:0000256" key="11">
    <source>
        <dbReference type="ARBA" id="ARBA00023099"/>
    </source>
</evidence>
<dbReference type="Proteomes" id="UP000327402">
    <property type="component" value="Segment"/>
</dbReference>
<evidence type="ECO:0000256" key="16">
    <source>
        <dbReference type="SAM" id="MobiDB-lite"/>
    </source>
</evidence>
<keyword evidence="18" id="KW-1185">Reference proteome</keyword>